<keyword evidence="5" id="KW-0067">ATP-binding</keyword>
<dbReference type="SUPFAM" id="SSF50615">
    <property type="entry name" value="N-terminal domain of alpha and beta subunits of F1 ATP synthase"/>
    <property type="match status" value="1"/>
</dbReference>
<proteinExistence type="inferred from homology"/>
<evidence type="ECO:0000256" key="7">
    <source>
        <dbReference type="ARBA" id="ARBA00023136"/>
    </source>
</evidence>
<evidence type="ECO:0000256" key="8">
    <source>
        <dbReference type="ARBA" id="ARBA00023196"/>
    </source>
</evidence>
<keyword evidence="4" id="KW-0547">Nucleotide-binding</keyword>
<dbReference type="InterPro" id="IPR036121">
    <property type="entry name" value="ATPase_F1/V1/A1_a/bsu_N_sf"/>
</dbReference>
<comment type="similarity">
    <text evidence="2">Belongs to the ATPase alpha/beta chains family.</text>
</comment>
<evidence type="ECO:0000256" key="2">
    <source>
        <dbReference type="ARBA" id="ARBA00008936"/>
    </source>
</evidence>
<evidence type="ECO:0000256" key="6">
    <source>
        <dbReference type="ARBA" id="ARBA00023065"/>
    </source>
</evidence>
<dbReference type="InterPro" id="IPR027417">
    <property type="entry name" value="P-loop_NTPase"/>
</dbReference>
<feature type="non-terminal residue" evidence="11">
    <location>
        <position position="117"/>
    </location>
</feature>
<feature type="domain" description="ATPase F1/V1/A1 complex alpha/beta subunit N-terminal" evidence="10">
    <location>
        <begin position="6"/>
        <end position="73"/>
    </location>
</feature>
<organism evidence="11">
    <name type="scientific">marine sediment metagenome</name>
    <dbReference type="NCBI Taxonomy" id="412755"/>
    <lineage>
        <taxon>unclassified sequences</taxon>
        <taxon>metagenomes</taxon>
        <taxon>ecological metagenomes</taxon>
    </lineage>
</organism>
<evidence type="ECO:0000313" key="11">
    <source>
        <dbReference type="EMBL" id="GAH99521.1"/>
    </source>
</evidence>
<keyword evidence="9" id="KW-0066">ATP synthesis</keyword>
<keyword evidence="6" id="KW-0406">Ion transport</keyword>
<keyword evidence="3" id="KW-0813">Transport</keyword>
<keyword evidence="8" id="KW-0139">CF(1)</keyword>
<dbReference type="Gene3D" id="3.40.50.300">
    <property type="entry name" value="P-loop containing nucleotide triphosphate hydrolases"/>
    <property type="match status" value="1"/>
</dbReference>
<keyword evidence="7" id="KW-0472">Membrane</keyword>
<dbReference type="GO" id="GO:0005524">
    <property type="term" value="F:ATP binding"/>
    <property type="evidence" value="ECO:0007669"/>
    <property type="project" value="UniProtKB-KW"/>
</dbReference>
<dbReference type="InterPro" id="IPR050053">
    <property type="entry name" value="ATPase_alpha/beta_chains"/>
</dbReference>
<evidence type="ECO:0000259" key="10">
    <source>
        <dbReference type="Pfam" id="PF02874"/>
    </source>
</evidence>
<dbReference type="Pfam" id="PF02874">
    <property type="entry name" value="ATP-synt_ab_N"/>
    <property type="match status" value="1"/>
</dbReference>
<dbReference type="PANTHER" id="PTHR15184">
    <property type="entry name" value="ATP SYNTHASE"/>
    <property type="match status" value="1"/>
</dbReference>
<dbReference type="Gene3D" id="2.40.10.170">
    <property type="match status" value="1"/>
</dbReference>
<comment type="subcellular location">
    <subcellularLocation>
        <location evidence="1">Membrane</location>
    </subcellularLocation>
</comment>
<evidence type="ECO:0000256" key="3">
    <source>
        <dbReference type="ARBA" id="ARBA00022448"/>
    </source>
</evidence>
<evidence type="ECO:0000256" key="4">
    <source>
        <dbReference type="ARBA" id="ARBA00022741"/>
    </source>
</evidence>
<dbReference type="GO" id="GO:0046933">
    <property type="term" value="F:proton-transporting ATP synthase activity, rotational mechanism"/>
    <property type="evidence" value="ECO:0007669"/>
    <property type="project" value="TreeGrafter"/>
</dbReference>
<dbReference type="PANTHER" id="PTHR15184:SF71">
    <property type="entry name" value="ATP SYNTHASE SUBUNIT BETA, MITOCHONDRIAL"/>
    <property type="match status" value="1"/>
</dbReference>
<evidence type="ECO:0000256" key="5">
    <source>
        <dbReference type="ARBA" id="ARBA00022840"/>
    </source>
</evidence>
<dbReference type="InterPro" id="IPR004100">
    <property type="entry name" value="ATPase_F1/V1/A1_a/bsu_N"/>
</dbReference>
<evidence type="ECO:0000256" key="1">
    <source>
        <dbReference type="ARBA" id="ARBA00004370"/>
    </source>
</evidence>
<dbReference type="EMBL" id="BARV01003105">
    <property type="protein sequence ID" value="GAH99521.1"/>
    <property type="molecule type" value="Genomic_DNA"/>
</dbReference>
<comment type="caution">
    <text evidence="11">The sequence shown here is derived from an EMBL/GenBank/DDBJ whole genome shotgun (WGS) entry which is preliminary data.</text>
</comment>
<accession>X1JXU6</accession>
<dbReference type="GO" id="GO:0045259">
    <property type="term" value="C:proton-transporting ATP synthase complex"/>
    <property type="evidence" value="ECO:0007669"/>
    <property type="project" value="UniProtKB-KW"/>
</dbReference>
<evidence type="ECO:0000256" key="9">
    <source>
        <dbReference type="ARBA" id="ARBA00023310"/>
    </source>
</evidence>
<sequence>MAKGKVAQVIGTVVDIEFPPDELPALYNAIEIPVNGGKIVLEAQEHVGNNWVRCLALASTDGLTRGNEAIDTGVALSVPVGRATLGRLFNVMGEPIDNLGPVDAAEYLPIHRPPPSF</sequence>
<dbReference type="SUPFAM" id="SSF52540">
    <property type="entry name" value="P-loop containing nucleoside triphosphate hydrolases"/>
    <property type="match status" value="1"/>
</dbReference>
<dbReference type="CDD" id="cd18115">
    <property type="entry name" value="ATP-synt_F1_beta_N"/>
    <property type="match status" value="1"/>
</dbReference>
<name>X1JXU6_9ZZZZ</name>
<reference evidence="11" key="1">
    <citation type="journal article" date="2014" name="Front. Microbiol.">
        <title>High frequency of phylogenetically diverse reductive dehalogenase-homologous genes in deep subseafloor sedimentary metagenomes.</title>
        <authorList>
            <person name="Kawai M."/>
            <person name="Futagami T."/>
            <person name="Toyoda A."/>
            <person name="Takaki Y."/>
            <person name="Nishi S."/>
            <person name="Hori S."/>
            <person name="Arai W."/>
            <person name="Tsubouchi T."/>
            <person name="Morono Y."/>
            <person name="Uchiyama I."/>
            <person name="Ito T."/>
            <person name="Fujiyama A."/>
            <person name="Inagaki F."/>
            <person name="Takami H."/>
        </authorList>
    </citation>
    <scope>NUCLEOTIDE SEQUENCE</scope>
    <source>
        <strain evidence="11">Expedition CK06-06</strain>
    </source>
</reference>
<protein>
    <recommendedName>
        <fullName evidence="10">ATPase F1/V1/A1 complex alpha/beta subunit N-terminal domain-containing protein</fullName>
    </recommendedName>
</protein>
<dbReference type="AlphaFoldDB" id="X1JXU6"/>
<gene>
    <name evidence="11" type="ORF">S06H3_07610</name>
</gene>